<evidence type="ECO:0000313" key="2">
    <source>
        <dbReference type="EnsemblProtists" id="EKX31272"/>
    </source>
</evidence>
<reference evidence="3" key="2">
    <citation type="submission" date="2012-11" db="EMBL/GenBank/DDBJ databases">
        <authorList>
            <person name="Kuo A."/>
            <person name="Curtis B.A."/>
            <person name="Tanifuji G."/>
            <person name="Burki F."/>
            <person name="Gruber A."/>
            <person name="Irimia M."/>
            <person name="Maruyama S."/>
            <person name="Arias M.C."/>
            <person name="Ball S.G."/>
            <person name="Gile G.H."/>
            <person name="Hirakawa Y."/>
            <person name="Hopkins J.F."/>
            <person name="Rensing S.A."/>
            <person name="Schmutz J."/>
            <person name="Symeonidi A."/>
            <person name="Elias M."/>
            <person name="Eveleigh R.J."/>
            <person name="Herman E.K."/>
            <person name="Klute M.J."/>
            <person name="Nakayama T."/>
            <person name="Obornik M."/>
            <person name="Reyes-Prieto A."/>
            <person name="Armbrust E.V."/>
            <person name="Aves S.J."/>
            <person name="Beiko R.G."/>
            <person name="Coutinho P."/>
            <person name="Dacks J.B."/>
            <person name="Durnford D.G."/>
            <person name="Fast N.M."/>
            <person name="Green B.R."/>
            <person name="Grisdale C."/>
            <person name="Hempe F."/>
            <person name="Henrissat B."/>
            <person name="Hoppner M.P."/>
            <person name="Ishida K.-I."/>
            <person name="Kim E."/>
            <person name="Koreny L."/>
            <person name="Kroth P.G."/>
            <person name="Liu Y."/>
            <person name="Malik S.-B."/>
            <person name="Maier U.G."/>
            <person name="McRose D."/>
            <person name="Mock T."/>
            <person name="Neilson J.A."/>
            <person name="Onodera N.T."/>
            <person name="Poole A.M."/>
            <person name="Pritham E.J."/>
            <person name="Richards T.A."/>
            <person name="Rocap G."/>
            <person name="Roy S.W."/>
            <person name="Sarai C."/>
            <person name="Schaack S."/>
            <person name="Shirato S."/>
            <person name="Slamovits C.H."/>
            <person name="Spencer D.F."/>
            <person name="Suzuki S."/>
            <person name="Worden A.Z."/>
            <person name="Zauner S."/>
            <person name="Barry K."/>
            <person name="Bell C."/>
            <person name="Bharti A.K."/>
            <person name="Crow J.A."/>
            <person name="Grimwood J."/>
            <person name="Kramer R."/>
            <person name="Lindquist E."/>
            <person name="Lucas S."/>
            <person name="Salamov A."/>
            <person name="McFadden G.I."/>
            <person name="Lane C.E."/>
            <person name="Keeling P.J."/>
            <person name="Gray M.W."/>
            <person name="Grigoriev I.V."/>
            <person name="Archibald J.M."/>
        </authorList>
    </citation>
    <scope>NUCLEOTIDE SEQUENCE</scope>
    <source>
        <strain evidence="3">CCMP2712</strain>
    </source>
</reference>
<organism evidence="1">
    <name type="scientific">Guillardia theta (strain CCMP2712)</name>
    <name type="common">Cryptophyte</name>
    <dbReference type="NCBI Taxonomy" id="905079"/>
    <lineage>
        <taxon>Eukaryota</taxon>
        <taxon>Cryptophyceae</taxon>
        <taxon>Pyrenomonadales</taxon>
        <taxon>Geminigeraceae</taxon>
        <taxon>Guillardia</taxon>
    </lineage>
</organism>
<gene>
    <name evidence="1" type="ORF">GUITHDRAFT_149405</name>
</gene>
<reference evidence="1 3" key="1">
    <citation type="journal article" date="2012" name="Nature">
        <title>Algal genomes reveal evolutionary mosaicism and the fate of nucleomorphs.</title>
        <authorList>
            <consortium name="DOE Joint Genome Institute"/>
            <person name="Curtis B.A."/>
            <person name="Tanifuji G."/>
            <person name="Burki F."/>
            <person name="Gruber A."/>
            <person name="Irimia M."/>
            <person name="Maruyama S."/>
            <person name="Arias M.C."/>
            <person name="Ball S.G."/>
            <person name="Gile G.H."/>
            <person name="Hirakawa Y."/>
            <person name="Hopkins J.F."/>
            <person name="Kuo A."/>
            <person name="Rensing S.A."/>
            <person name="Schmutz J."/>
            <person name="Symeonidi A."/>
            <person name="Elias M."/>
            <person name="Eveleigh R.J."/>
            <person name="Herman E.K."/>
            <person name="Klute M.J."/>
            <person name="Nakayama T."/>
            <person name="Obornik M."/>
            <person name="Reyes-Prieto A."/>
            <person name="Armbrust E.V."/>
            <person name="Aves S.J."/>
            <person name="Beiko R.G."/>
            <person name="Coutinho P."/>
            <person name="Dacks J.B."/>
            <person name="Durnford D.G."/>
            <person name="Fast N.M."/>
            <person name="Green B.R."/>
            <person name="Grisdale C.J."/>
            <person name="Hempel F."/>
            <person name="Henrissat B."/>
            <person name="Hoppner M.P."/>
            <person name="Ishida K."/>
            <person name="Kim E."/>
            <person name="Koreny L."/>
            <person name="Kroth P.G."/>
            <person name="Liu Y."/>
            <person name="Malik S.B."/>
            <person name="Maier U.G."/>
            <person name="McRose D."/>
            <person name="Mock T."/>
            <person name="Neilson J.A."/>
            <person name="Onodera N.T."/>
            <person name="Poole A.M."/>
            <person name="Pritham E.J."/>
            <person name="Richards T.A."/>
            <person name="Rocap G."/>
            <person name="Roy S.W."/>
            <person name="Sarai C."/>
            <person name="Schaack S."/>
            <person name="Shirato S."/>
            <person name="Slamovits C.H."/>
            <person name="Spencer D.F."/>
            <person name="Suzuki S."/>
            <person name="Worden A.Z."/>
            <person name="Zauner S."/>
            <person name="Barry K."/>
            <person name="Bell C."/>
            <person name="Bharti A.K."/>
            <person name="Crow J.A."/>
            <person name="Grimwood J."/>
            <person name="Kramer R."/>
            <person name="Lindquist E."/>
            <person name="Lucas S."/>
            <person name="Salamov A."/>
            <person name="McFadden G.I."/>
            <person name="Lane C.E."/>
            <person name="Keeling P.J."/>
            <person name="Gray M.W."/>
            <person name="Grigoriev I.V."/>
            <person name="Archibald J.M."/>
        </authorList>
    </citation>
    <scope>NUCLEOTIDE SEQUENCE</scope>
    <source>
        <strain evidence="1 3">CCMP2712</strain>
    </source>
</reference>
<name>L1I5D6_GUITC</name>
<dbReference type="RefSeq" id="XP_005818252.1">
    <property type="nucleotide sequence ID" value="XM_005818195.1"/>
</dbReference>
<protein>
    <submittedName>
        <fullName evidence="1 2">Uncharacterized protein</fullName>
    </submittedName>
</protein>
<dbReference type="EnsemblProtists" id="EKX31272">
    <property type="protein sequence ID" value="EKX31272"/>
    <property type="gene ID" value="GUITHDRAFT_149405"/>
</dbReference>
<evidence type="ECO:0000313" key="3">
    <source>
        <dbReference type="Proteomes" id="UP000011087"/>
    </source>
</evidence>
<dbReference type="HOGENOM" id="CLU_1716730_0_0_1"/>
<evidence type="ECO:0000313" key="1">
    <source>
        <dbReference type="EMBL" id="EKX31272.1"/>
    </source>
</evidence>
<dbReference type="KEGG" id="gtt:GUITHDRAFT_149405"/>
<reference evidence="2" key="3">
    <citation type="submission" date="2015-06" db="UniProtKB">
        <authorList>
            <consortium name="EnsemblProtists"/>
        </authorList>
    </citation>
    <scope>IDENTIFICATION</scope>
</reference>
<dbReference type="GeneID" id="17287994"/>
<dbReference type="PaxDb" id="55529-EKX31272"/>
<keyword evidence="3" id="KW-1185">Reference proteome</keyword>
<accession>L1I5D6</accession>
<sequence length="153" mass="17997">MSPIRDRSFTEFELRRLREMQEITYGNFSISRHRTVGPSFMSSKNWNHSKMQDVTCPDFTTMLDKPTGTTNIADRTYRRPDQGQWKHQHSSGVYNMERSKAVYAAVRQRYEECHDKRKVAWYEGEERVGCHRPEGGAEQPICRDERGEFATDV</sequence>
<dbReference type="AlphaFoldDB" id="L1I5D6"/>
<proteinExistence type="predicted"/>
<dbReference type="EMBL" id="JH993314">
    <property type="protein sequence ID" value="EKX31272.1"/>
    <property type="molecule type" value="Genomic_DNA"/>
</dbReference>
<dbReference type="Proteomes" id="UP000011087">
    <property type="component" value="Unassembled WGS sequence"/>
</dbReference>